<accession>A0AAD5EHL6</accession>
<dbReference type="AlphaFoldDB" id="A0AAD5EHL6"/>
<dbReference type="SUPFAM" id="SSF159042">
    <property type="entry name" value="Plus3-like"/>
    <property type="match status" value="1"/>
</dbReference>
<feature type="coiled-coil region" evidence="5">
    <location>
        <begin position="378"/>
        <end position="405"/>
    </location>
</feature>
<evidence type="ECO:0000256" key="4">
    <source>
        <dbReference type="ARBA" id="ARBA00023242"/>
    </source>
</evidence>
<dbReference type="RefSeq" id="XP_051447434.1">
    <property type="nucleotide sequence ID" value="XM_051586684.1"/>
</dbReference>
<dbReference type="PANTHER" id="PTHR13115:SF8">
    <property type="entry name" value="RNA POLYMERASE-ASSOCIATED PROTEIN RTF1 HOMOLOG"/>
    <property type="match status" value="1"/>
</dbReference>
<dbReference type="GeneID" id="75912032"/>
<evidence type="ECO:0000259" key="7">
    <source>
        <dbReference type="PROSITE" id="PS51360"/>
    </source>
</evidence>
<evidence type="ECO:0000256" key="5">
    <source>
        <dbReference type="SAM" id="Coils"/>
    </source>
</evidence>
<dbReference type="EMBL" id="MU620900">
    <property type="protein sequence ID" value="KAI8582430.1"/>
    <property type="molecule type" value="Genomic_DNA"/>
</dbReference>
<dbReference type="SMART" id="SM00719">
    <property type="entry name" value="Plus3"/>
    <property type="match status" value="1"/>
</dbReference>
<dbReference type="GO" id="GO:0003677">
    <property type="term" value="F:DNA binding"/>
    <property type="evidence" value="ECO:0007669"/>
    <property type="project" value="InterPro"/>
</dbReference>
<comment type="caution">
    <text evidence="8">The sequence shown here is derived from an EMBL/GenBank/DDBJ whole genome shotgun (WGS) entry which is preliminary data.</text>
</comment>
<evidence type="ECO:0000313" key="9">
    <source>
        <dbReference type="Proteomes" id="UP001206595"/>
    </source>
</evidence>
<dbReference type="InterPro" id="IPR004343">
    <property type="entry name" value="Plus-3_dom"/>
</dbReference>
<name>A0AAD5EHL6_UMBRA</name>
<gene>
    <name evidence="8" type="ORF">K450DRAFT_227147</name>
</gene>
<feature type="compositionally biased region" description="Polar residues" evidence="6">
    <location>
        <begin position="462"/>
        <end position="479"/>
    </location>
</feature>
<feature type="compositionally biased region" description="Basic and acidic residues" evidence="6">
    <location>
        <begin position="31"/>
        <end position="43"/>
    </location>
</feature>
<evidence type="ECO:0000313" key="8">
    <source>
        <dbReference type="EMBL" id="KAI8582430.1"/>
    </source>
</evidence>
<evidence type="ECO:0000256" key="1">
    <source>
        <dbReference type="ARBA" id="ARBA00004123"/>
    </source>
</evidence>
<dbReference type="InterPro" id="IPR036128">
    <property type="entry name" value="Plus3-like_sf"/>
</dbReference>
<feature type="compositionally biased region" description="Acidic residues" evidence="6">
    <location>
        <begin position="44"/>
        <end position="73"/>
    </location>
</feature>
<proteinExistence type="predicted"/>
<feature type="domain" description="Plus3" evidence="7">
    <location>
        <begin position="203"/>
        <end position="337"/>
    </location>
</feature>
<feature type="region of interest" description="Disordered" evidence="6">
    <location>
        <begin position="1"/>
        <end position="202"/>
    </location>
</feature>
<feature type="compositionally biased region" description="Basic and acidic residues" evidence="6">
    <location>
        <begin position="76"/>
        <end position="137"/>
    </location>
</feature>
<protein>
    <recommendedName>
        <fullName evidence="7">Plus3 domain-containing protein</fullName>
    </recommendedName>
</protein>
<dbReference type="Gene3D" id="3.90.70.200">
    <property type="entry name" value="Plus-3 domain"/>
    <property type="match status" value="1"/>
</dbReference>
<evidence type="ECO:0000256" key="2">
    <source>
        <dbReference type="ARBA" id="ARBA00023015"/>
    </source>
</evidence>
<dbReference type="Pfam" id="PF03126">
    <property type="entry name" value="Plus-3"/>
    <property type="match status" value="1"/>
</dbReference>
<dbReference type="GO" id="GO:0016593">
    <property type="term" value="C:Cdc73/Paf1 complex"/>
    <property type="evidence" value="ECO:0007669"/>
    <property type="project" value="TreeGrafter"/>
</dbReference>
<dbReference type="PROSITE" id="PS51360">
    <property type="entry name" value="PLUS3"/>
    <property type="match status" value="1"/>
</dbReference>
<feature type="region of interest" description="Disordered" evidence="6">
    <location>
        <begin position="454"/>
        <end position="485"/>
    </location>
</feature>
<keyword evidence="2" id="KW-0805">Transcription regulation</keyword>
<comment type="subcellular location">
    <subcellularLocation>
        <location evidence="1">Nucleus</location>
    </subcellularLocation>
</comment>
<evidence type="ECO:0000256" key="6">
    <source>
        <dbReference type="SAM" id="MobiDB-lite"/>
    </source>
</evidence>
<keyword evidence="4" id="KW-0539">Nucleus</keyword>
<organism evidence="8 9">
    <name type="scientific">Umbelopsis ramanniana AG</name>
    <dbReference type="NCBI Taxonomy" id="1314678"/>
    <lineage>
        <taxon>Eukaryota</taxon>
        <taxon>Fungi</taxon>
        <taxon>Fungi incertae sedis</taxon>
        <taxon>Mucoromycota</taxon>
        <taxon>Mucoromycotina</taxon>
        <taxon>Umbelopsidomycetes</taxon>
        <taxon>Umbelopsidales</taxon>
        <taxon>Umbelopsidaceae</taxon>
        <taxon>Umbelopsis</taxon>
    </lineage>
</organism>
<dbReference type="PANTHER" id="PTHR13115">
    <property type="entry name" value="RNA POLYMERASE-ASSOCIATED PROTEIN RTF1 HOMOLOG"/>
    <property type="match status" value="1"/>
</dbReference>
<dbReference type="GO" id="GO:1990269">
    <property type="term" value="F:RNA polymerase II C-terminal domain phosphoserine binding"/>
    <property type="evidence" value="ECO:0007669"/>
    <property type="project" value="TreeGrafter"/>
</dbReference>
<keyword evidence="5" id="KW-0175">Coiled coil</keyword>
<keyword evidence="3" id="KW-0804">Transcription</keyword>
<sequence>MDDLDDYILALADNQTENGGKSNSRGSKSRRSTESRGTKRYVSEDEDSDDIDVGDASEDDEDEESDEEIDEYGPDLYKDEEDKRRLLALPEVEREQILSERSEERQRNLERLEVRKLLKDGRKDDSKRRSTRTKETGASRALTELARRREEKKKTHTRGSRRDSMSPDRKRRRRSRSRGSSDDGYSVSESESEEDQKKDIKRTPTLDEINAITLTRRMVESWIHTPFFEDTAVGCYVRLFIGPDPQTKTPVYRLCEIVDVIPWHKTYKVAEGVWSNKAVKARHGKAQKPFPMDIISNGAVTQQEYARFLTTIEVEKGRKPNADDIENKKESLKAAREYILNDKEVADMIAKKRELNNTISNVAMEKTMLHTKLEQARSDENHAEADRIQRQIADLEERATNITSAGKLNIWADLNKKNREKDKVEMKEAEKIALLARKKLGAVATDPFARRRTTPKLVHTPGSGTPNSAGTPTVSTPNPTAEDENSIINPTISEEAVALGQSTSTQSGYEQLVSKVAIDIDLGFDDDD</sequence>
<reference evidence="8" key="2">
    <citation type="journal article" date="2022" name="Proc. Natl. Acad. Sci. U.S.A.">
        <title>Diploid-dominant life cycles characterize the early evolution of Fungi.</title>
        <authorList>
            <person name="Amses K.R."/>
            <person name="Simmons D.R."/>
            <person name="Longcore J.E."/>
            <person name="Mondo S.J."/>
            <person name="Seto K."/>
            <person name="Jeronimo G.H."/>
            <person name="Bonds A.E."/>
            <person name="Quandt C.A."/>
            <person name="Davis W.J."/>
            <person name="Chang Y."/>
            <person name="Federici B.A."/>
            <person name="Kuo A."/>
            <person name="LaButti K."/>
            <person name="Pangilinan J."/>
            <person name="Andreopoulos W."/>
            <person name="Tritt A."/>
            <person name="Riley R."/>
            <person name="Hundley H."/>
            <person name="Johnson J."/>
            <person name="Lipzen A."/>
            <person name="Barry K."/>
            <person name="Lang B.F."/>
            <person name="Cuomo C.A."/>
            <person name="Buchler N.E."/>
            <person name="Grigoriev I.V."/>
            <person name="Spatafora J.W."/>
            <person name="Stajich J.E."/>
            <person name="James T.Y."/>
        </authorList>
    </citation>
    <scope>NUCLEOTIDE SEQUENCE</scope>
    <source>
        <strain evidence="8">AG</strain>
    </source>
</reference>
<dbReference type="Proteomes" id="UP001206595">
    <property type="component" value="Unassembled WGS sequence"/>
</dbReference>
<keyword evidence="9" id="KW-1185">Reference proteome</keyword>
<reference evidence="8" key="1">
    <citation type="submission" date="2021-06" db="EMBL/GenBank/DDBJ databases">
        <authorList>
            <consortium name="DOE Joint Genome Institute"/>
            <person name="Mondo S.J."/>
            <person name="Amses K.R."/>
            <person name="Simmons D.R."/>
            <person name="Longcore J.E."/>
            <person name="Seto K."/>
            <person name="Alves G.H."/>
            <person name="Bonds A.E."/>
            <person name="Quandt C.A."/>
            <person name="Davis W.J."/>
            <person name="Chang Y."/>
            <person name="Letcher P.M."/>
            <person name="Powell M.J."/>
            <person name="Kuo A."/>
            <person name="Labutti K."/>
            <person name="Pangilinan J."/>
            <person name="Andreopoulos W."/>
            <person name="Tritt A."/>
            <person name="Riley R."/>
            <person name="Hundley H."/>
            <person name="Johnson J."/>
            <person name="Lipzen A."/>
            <person name="Barry K."/>
            <person name="Berbee M.L."/>
            <person name="Buchler N.E."/>
            <person name="Grigoriev I.V."/>
            <person name="Spatafora J.W."/>
            <person name="Stajich J.E."/>
            <person name="James T.Y."/>
        </authorList>
    </citation>
    <scope>NUCLEOTIDE SEQUENCE</scope>
    <source>
        <strain evidence="8">AG</strain>
    </source>
</reference>
<feature type="compositionally biased region" description="Low complexity" evidence="6">
    <location>
        <begin position="7"/>
        <end position="26"/>
    </location>
</feature>
<evidence type="ECO:0000256" key="3">
    <source>
        <dbReference type="ARBA" id="ARBA00023163"/>
    </source>
</evidence>